<dbReference type="InterPro" id="IPR005790">
    <property type="entry name" value="DNA_polIII_delta"/>
</dbReference>
<evidence type="ECO:0000259" key="11">
    <source>
        <dbReference type="Pfam" id="PF14840"/>
    </source>
</evidence>
<keyword evidence="3" id="KW-0808">Transferase</keyword>
<evidence type="ECO:0000256" key="1">
    <source>
        <dbReference type="ARBA" id="ARBA00012417"/>
    </source>
</evidence>
<organism evidence="12 13">
    <name type="scientific">Spiribacter aquaticus</name>
    <dbReference type="NCBI Taxonomy" id="1935996"/>
    <lineage>
        <taxon>Bacteria</taxon>
        <taxon>Pseudomonadati</taxon>
        <taxon>Pseudomonadota</taxon>
        <taxon>Gammaproteobacteria</taxon>
        <taxon>Chromatiales</taxon>
        <taxon>Ectothiorhodospiraceae</taxon>
        <taxon>Spiribacter</taxon>
    </lineage>
</organism>
<keyword evidence="13" id="KW-1185">Reference proteome</keyword>
<dbReference type="InterPro" id="IPR027417">
    <property type="entry name" value="P-loop_NTPase"/>
</dbReference>
<evidence type="ECO:0000259" key="10">
    <source>
        <dbReference type="Pfam" id="PF06144"/>
    </source>
</evidence>
<evidence type="ECO:0000256" key="9">
    <source>
        <dbReference type="NCBIfam" id="TIGR01128"/>
    </source>
</evidence>
<proteinExistence type="inferred from homology"/>
<evidence type="ECO:0000313" key="13">
    <source>
        <dbReference type="Proteomes" id="UP000316688"/>
    </source>
</evidence>
<keyword evidence="5" id="KW-0235">DNA replication</keyword>
<dbReference type="GO" id="GO:0006261">
    <property type="term" value="P:DNA-templated DNA replication"/>
    <property type="evidence" value="ECO:0007669"/>
    <property type="project" value="TreeGrafter"/>
</dbReference>
<evidence type="ECO:0000313" key="12">
    <source>
        <dbReference type="EMBL" id="TVO64381.1"/>
    </source>
</evidence>
<evidence type="ECO:0000256" key="6">
    <source>
        <dbReference type="ARBA" id="ARBA00022932"/>
    </source>
</evidence>
<dbReference type="PANTHER" id="PTHR34388">
    <property type="entry name" value="DNA POLYMERASE III SUBUNIT DELTA"/>
    <property type="match status" value="1"/>
</dbReference>
<dbReference type="GO" id="GO:0003887">
    <property type="term" value="F:DNA-directed DNA polymerase activity"/>
    <property type="evidence" value="ECO:0007669"/>
    <property type="project" value="UniProtKB-UniRule"/>
</dbReference>
<dbReference type="SUPFAM" id="SSF48019">
    <property type="entry name" value="post-AAA+ oligomerization domain-like"/>
    <property type="match status" value="1"/>
</dbReference>
<dbReference type="InterPro" id="IPR008921">
    <property type="entry name" value="DNA_pol3_clamp-load_cplx_C"/>
</dbReference>
<feature type="domain" description="DNA polymerase III delta N-terminal" evidence="10">
    <location>
        <begin position="21"/>
        <end position="132"/>
    </location>
</feature>
<dbReference type="EC" id="2.7.7.7" evidence="1 9"/>
<evidence type="ECO:0000256" key="8">
    <source>
        <dbReference type="ARBA" id="ARBA00049244"/>
    </source>
</evidence>
<sequence length="346" mass="38243">MPEIRFDELPQRIDRGLAPVYLIAGEEPLLIEEALDRLRQRARGEGYDEREVLHVDAGFDWNRLATAADNLSLFTERRLIELRLPGGKPGRDGSAVLKARAAAPDPGHILIVIAGRLETAQRQSAWAKAIASAGVMSYAWPLRRHELTGWARRRARERDLDLDTATAGLIAERNEGNLLALAQEIDKLALLADGRAVDAEWASEAISDSARFAVFDLPEAMLAGDPARTLRILARLRGEGEEPVLVLWGVARDIRVLADLQASMAAGERAAAVMARHRVWKNRQPRLQTIARGTPRGVWERLLSRAARVDRVIKGAESGRPWDELLELSSVVARGVATADRREKNG</sequence>
<dbReference type="Gene3D" id="1.20.272.10">
    <property type="match status" value="1"/>
</dbReference>
<dbReference type="GO" id="GO:0003677">
    <property type="term" value="F:DNA binding"/>
    <property type="evidence" value="ECO:0007669"/>
    <property type="project" value="InterPro"/>
</dbReference>
<protein>
    <recommendedName>
        <fullName evidence="2 9">DNA polymerase III subunit delta</fullName>
        <ecNumber evidence="1 9">2.7.7.7</ecNumber>
    </recommendedName>
</protein>
<name>A0A557RGV5_9GAMM</name>
<accession>A0A557RGV5</accession>
<dbReference type="RefSeq" id="WP_069134080.1">
    <property type="nucleotide sequence ID" value="NZ_VMKP01000003.1"/>
</dbReference>
<dbReference type="AlphaFoldDB" id="A0A557RGV5"/>
<dbReference type="CDD" id="cd18138">
    <property type="entry name" value="HLD_clamp_pol_III_delta"/>
    <property type="match status" value="1"/>
</dbReference>
<feature type="domain" description="DNA polymerase III subunit delta C-terminal" evidence="11">
    <location>
        <begin position="218"/>
        <end position="332"/>
    </location>
</feature>
<dbReference type="Pfam" id="PF06144">
    <property type="entry name" value="DNA_pol3_delta"/>
    <property type="match status" value="1"/>
</dbReference>
<dbReference type="Gene3D" id="1.10.8.60">
    <property type="match status" value="1"/>
</dbReference>
<reference evidence="12 13" key="1">
    <citation type="submission" date="2019-07" db="EMBL/GenBank/DDBJ databases">
        <title>Reclasification of Spiribacter aquaticus.</title>
        <authorList>
            <person name="Leon M.J."/>
            <person name="Sanchez-Porro C."/>
            <person name="Ventosa A."/>
        </authorList>
    </citation>
    <scope>NUCLEOTIDE SEQUENCE [LARGE SCALE GENOMIC DNA]</scope>
    <source>
        <strain evidence="12 13">SP30</strain>
    </source>
</reference>
<dbReference type="EMBL" id="VMKP01000003">
    <property type="protein sequence ID" value="TVO64381.1"/>
    <property type="molecule type" value="Genomic_DNA"/>
</dbReference>
<dbReference type="GO" id="GO:0009360">
    <property type="term" value="C:DNA polymerase III complex"/>
    <property type="evidence" value="ECO:0007669"/>
    <property type="project" value="UniProtKB-UniRule"/>
</dbReference>
<evidence type="ECO:0000256" key="3">
    <source>
        <dbReference type="ARBA" id="ARBA00022679"/>
    </source>
</evidence>
<evidence type="ECO:0000256" key="7">
    <source>
        <dbReference type="ARBA" id="ARBA00034754"/>
    </source>
</evidence>
<dbReference type="InterPro" id="IPR032780">
    <property type="entry name" value="DNA_pol3_delt_C"/>
</dbReference>
<dbReference type="Proteomes" id="UP000316688">
    <property type="component" value="Unassembled WGS sequence"/>
</dbReference>
<keyword evidence="4" id="KW-0548">Nucleotidyltransferase</keyword>
<gene>
    <name evidence="12" type="ORF">FPL11_06885</name>
</gene>
<dbReference type="InterPro" id="IPR010372">
    <property type="entry name" value="DNA_pol3_delta_N"/>
</dbReference>
<comment type="similarity">
    <text evidence="7">Belongs to the DNA polymerase HolA subunit family.</text>
</comment>
<evidence type="ECO:0000256" key="4">
    <source>
        <dbReference type="ARBA" id="ARBA00022695"/>
    </source>
</evidence>
<evidence type="ECO:0000256" key="5">
    <source>
        <dbReference type="ARBA" id="ARBA00022705"/>
    </source>
</evidence>
<dbReference type="SUPFAM" id="SSF52540">
    <property type="entry name" value="P-loop containing nucleoside triphosphate hydrolases"/>
    <property type="match status" value="1"/>
</dbReference>
<dbReference type="PANTHER" id="PTHR34388:SF1">
    <property type="entry name" value="DNA POLYMERASE III SUBUNIT DELTA"/>
    <property type="match status" value="1"/>
</dbReference>
<dbReference type="NCBIfam" id="TIGR01128">
    <property type="entry name" value="holA"/>
    <property type="match status" value="1"/>
</dbReference>
<comment type="catalytic activity">
    <reaction evidence="8">
        <text>DNA(n) + a 2'-deoxyribonucleoside 5'-triphosphate = DNA(n+1) + diphosphate</text>
        <dbReference type="Rhea" id="RHEA:22508"/>
        <dbReference type="Rhea" id="RHEA-COMP:17339"/>
        <dbReference type="Rhea" id="RHEA-COMP:17340"/>
        <dbReference type="ChEBI" id="CHEBI:33019"/>
        <dbReference type="ChEBI" id="CHEBI:61560"/>
        <dbReference type="ChEBI" id="CHEBI:173112"/>
        <dbReference type="EC" id="2.7.7.7"/>
    </reaction>
</comment>
<dbReference type="Pfam" id="PF14840">
    <property type="entry name" value="DNA_pol3_delt_C"/>
    <property type="match status" value="1"/>
</dbReference>
<comment type="caution">
    <text evidence="12">The sequence shown here is derived from an EMBL/GenBank/DDBJ whole genome shotgun (WGS) entry which is preliminary data.</text>
</comment>
<keyword evidence="6" id="KW-0239">DNA-directed DNA polymerase</keyword>
<dbReference type="Gene3D" id="3.40.50.300">
    <property type="entry name" value="P-loop containing nucleotide triphosphate hydrolases"/>
    <property type="match status" value="1"/>
</dbReference>
<evidence type="ECO:0000256" key="2">
    <source>
        <dbReference type="ARBA" id="ARBA00017703"/>
    </source>
</evidence>